<sequence>MAATVRQLTTPSGTIVRIPYVHIRLSDSDAATKLIWDCRRWTGFFESALNKDRTLQEPMVRAHMLAALVTGEGEVHVAELPGVGVVGIAVWFGPGHVYLDSDAQRNAGHNQVVKKLPTELQKWWKQFLSEYGTLTDRVLGPGVKLGGYHLQLIGVSPAHQRKGPYNRRPMHGGDYWRKQRGFDAA</sequence>
<dbReference type="EMBL" id="LR729254">
    <property type="protein sequence ID" value="VWP01288.1"/>
    <property type="molecule type" value="Genomic_DNA"/>
</dbReference>
<gene>
    <name evidence="1" type="primary">Q63KU5</name>
</gene>
<organism evidence="1">
    <name type="scientific">Ganoderma boninense</name>
    <dbReference type="NCBI Taxonomy" id="34458"/>
    <lineage>
        <taxon>Eukaryota</taxon>
        <taxon>Fungi</taxon>
        <taxon>Dikarya</taxon>
        <taxon>Basidiomycota</taxon>
        <taxon>Agaricomycotina</taxon>
        <taxon>Agaricomycetes</taxon>
        <taxon>Polyporales</taxon>
        <taxon>Polyporaceae</taxon>
        <taxon>Ganoderma</taxon>
    </lineage>
</organism>
<reference evidence="1" key="1">
    <citation type="submission" date="2019-10" db="EMBL/GenBank/DDBJ databases">
        <authorList>
            <person name="Nor Muhammad N."/>
        </authorList>
    </citation>
    <scope>NUCLEOTIDE SEQUENCE</scope>
</reference>
<accession>A0A5K1K5S2</accession>
<dbReference type="Gene3D" id="3.40.630.30">
    <property type="match status" value="1"/>
</dbReference>
<name>A0A5K1K5S2_9APHY</name>
<protein>
    <submittedName>
        <fullName evidence="1">Peptide synthase/polyketide synthase</fullName>
    </submittedName>
</protein>
<evidence type="ECO:0000313" key="1">
    <source>
        <dbReference type="EMBL" id="VWP01288.1"/>
    </source>
</evidence>
<proteinExistence type="predicted"/>
<dbReference type="AlphaFoldDB" id="A0A5K1K5S2"/>